<accession>A0A8H3UT93</accession>
<feature type="compositionally biased region" description="Low complexity" evidence="1">
    <location>
        <begin position="298"/>
        <end position="318"/>
    </location>
</feature>
<protein>
    <recommendedName>
        <fullName evidence="2">MAGE domain-containing protein</fullName>
    </recommendedName>
</protein>
<dbReference type="Gene3D" id="1.10.10.1210">
    <property type="entry name" value="MAGE homology domain, winged helix WH2 motif"/>
    <property type="match status" value="1"/>
</dbReference>
<gene>
    <name evidence="3" type="ORF">EG327_008305</name>
</gene>
<evidence type="ECO:0000313" key="4">
    <source>
        <dbReference type="Proteomes" id="UP000490939"/>
    </source>
</evidence>
<name>A0A8H3UT93_VENIN</name>
<sequence length="338" mass="38108">MPRLAKRTRPRDDSEDDEEDEEPTTTQRRQTQQRPTQRRRSPPPVEDEEEESYGGGRGDTQGDKIEKRARKLVRYALACSFSRTSIRRADVVKKVMDDEGRDFKLVFAEAQLKLQVTFGMEMRALPSKEKLTLKERRIEAAKTATQAAKKADVWTLVTTLPLEYRDALIIPAPDPVYTSLYTLVISMIVLSGGTIDETQVMRFMRRAHAEEDTPLGTTDKILQRMHKDGYIAKTKETVSGEESIEFMVGPLGKVEVDKHAIANNIRKIWGACDEEELERKIEKTLGLGGEGSRAARVNGNATNGHANGAAEGSGTQRRTSGRRRQAEEDEEEEDEEEE</sequence>
<dbReference type="OrthoDB" id="205198at2759"/>
<feature type="domain" description="MAGE" evidence="2">
    <location>
        <begin position="65"/>
        <end position="268"/>
    </location>
</feature>
<dbReference type="PANTHER" id="PTHR11736">
    <property type="entry name" value="MELANOMA-ASSOCIATED ANTIGEN MAGE ANTIGEN"/>
    <property type="match status" value="1"/>
</dbReference>
<dbReference type="InterPro" id="IPR041899">
    <property type="entry name" value="MAGE_WH2"/>
</dbReference>
<dbReference type="InterPro" id="IPR041898">
    <property type="entry name" value="MAGE_WH1"/>
</dbReference>
<keyword evidence="4" id="KW-1185">Reference proteome</keyword>
<reference evidence="3 4" key="1">
    <citation type="submission" date="2019-07" db="EMBL/GenBank/DDBJ databases">
        <title>Venturia inaequalis Genome Resource.</title>
        <authorList>
            <person name="Lichtner F.J."/>
        </authorList>
    </citation>
    <scope>NUCLEOTIDE SEQUENCE [LARGE SCALE GENOMIC DNA]</scope>
    <source>
        <strain evidence="3 4">DMI_063113</strain>
    </source>
</reference>
<organism evidence="3 4">
    <name type="scientific">Venturia inaequalis</name>
    <name type="common">Apple scab fungus</name>
    <dbReference type="NCBI Taxonomy" id="5025"/>
    <lineage>
        <taxon>Eukaryota</taxon>
        <taxon>Fungi</taxon>
        <taxon>Dikarya</taxon>
        <taxon>Ascomycota</taxon>
        <taxon>Pezizomycotina</taxon>
        <taxon>Dothideomycetes</taxon>
        <taxon>Pleosporomycetidae</taxon>
        <taxon>Venturiales</taxon>
        <taxon>Venturiaceae</taxon>
        <taxon>Venturia</taxon>
    </lineage>
</organism>
<dbReference type="PROSITE" id="PS50838">
    <property type="entry name" value="MAGE"/>
    <property type="match status" value="1"/>
</dbReference>
<dbReference type="Pfam" id="PF01454">
    <property type="entry name" value="MAGE"/>
    <property type="match status" value="1"/>
</dbReference>
<dbReference type="SMART" id="SM01373">
    <property type="entry name" value="MAGE"/>
    <property type="match status" value="1"/>
</dbReference>
<dbReference type="InterPro" id="IPR002190">
    <property type="entry name" value="MHD_dom"/>
</dbReference>
<feature type="region of interest" description="Disordered" evidence="1">
    <location>
        <begin position="1"/>
        <end position="64"/>
    </location>
</feature>
<evidence type="ECO:0000259" key="2">
    <source>
        <dbReference type="PROSITE" id="PS50838"/>
    </source>
</evidence>
<evidence type="ECO:0000313" key="3">
    <source>
        <dbReference type="EMBL" id="KAE9975920.1"/>
    </source>
</evidence>
<dbReference type="InterPro" id="IPR037445">
    <property type="entry name" value="MAGE"/>
</dbReference>
<evidence type="ECO:0000256" key="1">
    <source>
        <dbReference type="SAM" id="MobiDB-lite"/>
    </source>
</evidence>
<feature type="compositionally biased region" description="Low complexity" evidence="1">
    <location>
        <begin position="24"/>
        <end position="35"/>
    </location>
</feature>
<dbReference type="GO" id="GO:0006281">
    <property type="term" value="P:DNA repair"/>
    <property type="evidence" value="ECO:0007669"/>
    <property type="project" value="TreeGrafter"/>
</dbReference>
<dbReference type="PANTHER" id="PTHR11736:SF14">
    <property type="entry name" value="NSE3 HOMOLOG, SMC5-SMC6 COMPLEX COMPONENT"/>
    <property type="match status" value="1"/>
</dbReference>
<dbReference type="GO" id="GO:0005634">
    <property type="term" value="C:nucleus"/>
    <property type="evidence" value="ECO:0007669"/>
    <property type="project" value="TreeGrafter"/>
</dbReference>
<feature type="region of interest" description="Disordered" evidence="1">
    <location>
        <begin position="287"/>
        <end position="338"/>
    </location>
</feature>
<dbReference type="AlphaFoldDB" id="A0A8H3UT93"/>
<proteinExistence type="predicted"/>
<dbReference type="Gene3D" id="1.10.10.1200">
    <property type="entry name" value="MAGE homology domain, winged helix WH1 motif"/>
    <property type="match status" value="1"/>
</dbReference>
<feature type="compositionally biased region" description="Acidic residues" evidence="1">
    <location>
        <begin position="327"/>
        <end position="338"/>
    </location>
</feature>
<feature type="compositionally biased region" description="Acidic residues" evidence="1">
    <location>
        <begin position="13"/>
        <end position="23"/>
    </location>
</feature>
<dbReference type="Proteomes" id="UP000490939">
    <property type="component" value="Unassembled WGS sequence"/>
</dbReference>
<comment type="caution">
    <text evidence="3">The sequence shown here is derived from an EMBL/GenBank/DDBJ whole genome shotgun (WGS) entry which is preliminary data.</text>
</comment>
<dbReference type="EMBL" id="WNWR01000513">
    <property type="protein sequence ID" value="KAE9975920.1"/>
    <property type="molecule type" value="Genomic_DNA"/>
</dbReference>